<dbReference type="RefSeq" id="WP_160778572.1">
    <property type="nucleotide sequence ID" value="NZ_BAAAZF010000001.1"/>
</dbReference>
<evidence type="ECO:0000313" key="1">
    <source>
        <dbReference type="EMBL" id="MXP31099.1"/>
    </source>
</evidence>
<gene>
    <name evidence="1" type="ORF">GRI94_04585</name>
    <name evidence="2" type="ORF">GRI94_18675</name>
</gene>
<dbReference type="Proteomes" id="UP000446786">
    <property type="component" value="Unassembled WGS sequence"/>
</dbReference>
<dbReference type="EMBL" id="WTYE01000001">
    <property type="protein sequence ID" value="MXP31099.1"/>
    <property type="molecule type" value="Genomic_DNA"/>
</dbReference>
<reference evidence="1 3" key="1">
    <citation type="submission" date="2019-12" db="EMBL/GenBank/DDBJ databases">
        <title>Genomic-based taxomic classification of the family Erythrobacteraceae.</title>
        <authorList>
            <person name="Xu L."/>
        </authorList>
    </citation>
    <scope>NUCLEOTIDE SEQUENCE [LARGE SCALE GENOMIC DNA]</scope>
    <source>
        <strain evidence="1 3">JCM 16677</strain>
    </source>
</reference>
<dbReference type="EMBL" id="WTYE01000001">
    <property type="protein sequence ID" value="MXP33859.1"/>
    <property type="molecule type" value="Genomic_DNA"/>
</dbReference>
<protein>
    <submittedName>
        <fullName evidence="1">Uncharacterized protein</fullName>
    </submittedName>
</protein>
<dbReference type="AlphaFoldDB" id="A0A845ANR4"/>
<keyword evidence="3" id="KW-1185">Reference proteome</keyword>
<evidence type="ECO:0000313" key="2">
    <source>
        <dbReference type="EMBL" id="MXP33859.1"/>
    </source>
</evidence>
<sequence length="116" mass="11873">MPDSLPPIRHPSRFVPLSAVATGVPGEPALPVSATNPVPCRDQPLRGARMLSADIAVEPGIALLVDCSVAGLASFTLEDGSTLSLTLAPGLTMLPLAVSTVASANQTAQFDAWVLD</sequence>
<proteinExistence type="predicted"/>
<accession>A0A845ANR4</accession>
<dbReference type="OrthoDB" id="7410537at2"/>
<name>A0A845ANR4_9SPHN</name>
<comment type="caution">
    <text evidence="1">The sequence shown here is derived from an EMBL/GenBank/DDBJ whole genome shotgun (WGS) entry which is preliminary data.</text>
</comment>
<organism evidence="1 3">
    <name type="scientific">Parerythrobacter jejuensis</name>
    <dbReference type="NCBI Taxonomy" id="795812"/>
    <lineage>
        <taxon>Bacteria</taxon>
        <taxon>Pseudomonadati</taxon>
        <taxon>Pseudomonadota</taxon>
        <taxon>Alphaproteobacteria</taxon>
        <taxon>Sphingomonadales</taxon>
        <taxon>Erythrobacteraceae</taxon>
        <taxon>Parerythrobacter</taxon>
    </lineage>
</organism>
<evidence type="ECO:0000313" key="3">
    <source>
        <dbReference type="Proteomes" id="UP000446786"/>
    </source>
</evidence>